<dbReference type="KEGG" id="dmm:dnm_049740"/>
<reference evidence="1" key="1">
    <citation type="journal article" date="2021" name="Microb. Physiol.">
        <title>Proteogenomic Insights into the Physiology of Marine, Sulfate-Reducing, Filamentous Desulfonema limicola and Desulfonema magnum.</title>
        <authorList>
            <person name="Schnaars V."/>
            <person name="Wohlbrand L."/>
            <person name="Scheve S."/>
            <person name="Hinrichs C."/>
            <person name="Reinhardt R."/>
            <person name="Rabus R."/>
        </authorList>
    </citation>
    <scope>NUCLEOTIDE SEQUENCE</scope>
    <source>
        <strain evidence="1">4be13</strain>
    </source>
</reference>
<gene>
    <name evidence="1" type="ORF">dnm_049740</name>
</gene>
<dbReference type="AlphaFoldDB" id="A0A975BNS1"/>
<evidence type="ECO:0000313" key="2">
    <source>
        <dbReference type="Proteomes" id="UP000663722"/>
    </source>
</evidence>
<evidence type="ECO:0000313" key="1">
    <source>
        <dbReference type="EMBL" id="QTA88927.1"/>
    </source>
</evidence>
<name>A0A975BNS1_9BACT</name>
<organism evidence="1 2">
    <name type="scientific">Desulfonema magnum</name>
    <dbReference type="NCBI Taxonomy" id="45655"/>
    <lineage>
        <taxon>Bacteria</taxon>
        <taxon>Pseudomonadati</taxon>
        <taxon>Thermodesulfobacteriota</taxon>
        <taxon>Desulfobacteria</taxon>
        <taxon>Desulfobacterales</taxon>
        <taxon>Desulfococcaceae</taxon>
        <taxon>Desulfonema</taxon>
    </lineage>
</organism>
<sequence length="46" mass="5529">MIKFADPVRTKNLSFLRKQESVFDRCGVPRAVDSCFRRNDRKKFEH</sequence>
<protein>
    <submittedName>
        <fullName evidence="1">Uncharacterized protein</fullName>
    </submittedName>
</protein>
<keyword evidence="2" id="KW-1185">Reference proteome</keyword>
<accession>A0A975BNS1</accession>
<dbReference type="EMBL" id="CP061800">
    <property type="protein sequence ID" value="QTA88927.1"/>
    <property type="molecule type" value="Genomic_DNA"/>
</dbReference>
<dbReference type="Proteomes" id="UP000663722">
    <property type="component" value="Chromosome"/>
</dbReference>
<proteinExistence type="predicted"/>